<name>A0ABR1Z8M9_9ROSI</name>
<dbReference type="Proteomes" id="UP001396334">
    <property type="component" value="Unassembled WGS sequence"/>
</dbReference>
<organism evidence="1 2">
    <name type="scientific">Hibiscus sabdariffa</name>
    <name type="common">roselle</name>
    <dbReference type="NCBI Taxonomy" id="183260"/>
    <lineage>
        <taxon>Eukaryota</taxon>
        <taxon>Viridiplantae</taxon>
        <taxon>Streptophyta</taxon>
        <taxon>Embryophyta</taxon>
        <taxon>Tracheophyta</taxon>
        <taxon>Spermatophyta</taxon>
        <taxon>Magnoliopsida</taxon>
        <taxon>eudicotyledons</taxon>
        <taxon>Gunneridae</taxon>
        <taxon>Pentapetalae</taxon>
        <taxon>rosids</taxon>
        <taxon>malvids</taxon>
        <taxon>Malvales</taxon>
        <taxon>Malvaceae</taxon>
        <taxon>Malvoideae</taxon>
        <taxon>Hibiscus</taxon>
    </lineage>
</organism>
<dbReference type="EMBL" id="JBBPBN010002306">
    <property type="protein sequence ID" value="KAK8476307.1"/>
    <property type="molecule type" value="Genomic_DNA"/>
</dbReference>
<accession>A0ABR1Z8M9</accession>
<sequence length="141" mass="15507">MQEGDSEATISYRASEGMKGAEIEVDASPIVQEGDSEATVSDRALESGAIDEQIIHNNSSQIQPAKEVVVETFHVIPLNPTPIAVNIHPMISRKKSGNIKPKVYATQYKKVPGDVHESLVDDEWRAAIMAEYEALMSNKTW</sequence>
<keyword evidence="2" id="KW-1185">Reference proteome</keyword>
<gene>
    <name evidence="1" type="ORF">V6N11_005055</name>
</gene>
<evidence type="ECO:0000313" key="1">
    <source>
        <dbReference type="EMBL" id="KAK8476307.1"/>
    </source>
</evidence>
<protein>
    <submittedName>
        <fullName evidence="1">Uncharacterized protein</fullName>
    </submittedName>
</protein>
<proteinExistence type="predicted"/>
<evidence type="ECO:0000313" key="2">
    <source>
        <dbReference type="Proteomes" id="UP001396334"/>
    </source>
</evidence>
<comment type="caution">
    <text evidence="1">The sequence shown here is derived from an EMBL/GenBank/DDBJ whole genome shotgun (WGS) entry which is preliminary data.</text>
</comment>
<reference evidence="1 2" key="1">
    <citation type="journal article" date="2024" name="G3 (Bethesda)">
        <title>Genome assembly of Hibiscus sabdariffa L. provides insights into metabolisms of medicinal natural products.</title>
        <authorList>
            <person name="Kim T."/>
        </authorList>
    </citation>
    <scope>NUCLEOTIDE SEQUENCE [LARGE SCALE GENOMIC DNA]</scope>
    <source>
        <strain evidence="1">TK-2024</strain>
        <tissue evidence="1">Old leaves</tissue>
    </source>
</reference>